<dbReference type="PROSITE" id="PS50160">
    <property type="entry name" value="DNA_LIGASE_A3"/>
    <property type="match status" value="1"/>
</dbReference>
<keyword evidence="6" id="KW-0540">Nuclease</keyword>
<name>A0A192TJB4_9HYPH</name>
<dbReference type="PANTHER" id="PTHR42705">
    <property type="entry name" value="BIFUNCTIONAL NON-HOMOLOGOUS END JOINING PROTEIN LIGD"/>
    <property type="match status" value="1"/>
</dbReference>
<keyword evidence="14" id="KW-0238">DNA-binding</keyword>
<dbReference type="CDD" id="cd07906">
    <property type="entry name" value="Adenylation_DNA_ligase_LigD_LigC"/>
    <property type="match status" value="1"/>
</dbReference>
<dbReference type="SUPFAM" id="SSF50249">
    <property type="entry name" value="Nucleic acid-binding proteins"/>
    <property type="match status" value="1"/>
</dbReference>
<evidence type="ECO:0000256" key="13">
    <source>
        <dbReference type="ARBA" id="ARBA00022932"/>
    </source>
</evidence>
<dbReference type="SUPFAM" id="SSF56091">
    <property type="entry name" value="DNA ligase/mRNA capping enzyme, catalytic domain"/>
    <property type="match status" value="1"/>
</dbReference>
<evidence type="ECO:0000256" key="3">
    <source>
        <dbReference type="ARBA" id="ARBA00022598"/>
    </source>
</evidence>
<keyword evidence="9" id="KW-0227">DNA damage</keyword>
<dbReference type="Gene3D" id="3.30.1490.70">
    <property type="match status" value="1"/>
</dbReference>
<geneLocation type="plasmid" evidence="24 26">
    <name>pBS3c</name>
</geneLocation>
<evidence type="ECO:0000256" key="1">
    <source>
        <dbReference type="ARBA" id="ARBA00001936"/>
    </source>
</evidence>
<dbReference type="EMBL" id="CP013571">
    <property type="protein sequence ID" value="ANL87662.1"/>
    <property type="molecule type" value="Genomic_DNA"/>
</dbReference>
<keyword evidence="4" id="KW-0808">Transferase</keyword>
<keyword evidence="16" id="KW-0234">DNA repair</keyword>
<dbReference type="InterPro" id="IPR014144">
    <property type="entry name" value="LigD_PE_domain"/>
</dbReference>
<comment type="catalytic activity">
    <reaction evidence="20">
        <text>ATP + (deoxyribonucleotide)n-3'-hydroxyl + 5'-phospho-(deoxyribonucleotide)m = (deoxyribonucleotide)n+m + AMP + diphosphate.</text>
        <dbReference type="EC" id="6.5.1.1"/>
    </reaction>
</comment>
<geneLocation type="plasmid" evidence="23 25">
    <name>pRphaN771c</name>
</geneLocation>
<evidence type="ECO:0000256" key="2">
    <source>
        <dbReference type="ARBA" id="ARBA00012727"/>
    </source>
</evidence>
<dbReference type="InterPro" id="IPR052171">
    <property type="entry name" value="NHEJ_LigD"/>
</dbReference>
<dbReference type="Proteomes" id="UP000540266">
    <property type="component" value="Plasmid pBS3c"/>
</dbReference>
<keyword evidence="5" id="KW-0548">Nucleotidyltransferase</keyword>
<dbReference type="GO" id="GO:0003910">
    <property type="term" value="F:DNA ligase (ATP) activity"/>
    <property type="evidence" value="ECO:0007669"/>
    <property type="project" value="UniProtKB-EC"/>
</dbReference>
<dbReference type="Gene3D" id="3.90.920.10">
    <property type="entry name" value="DNA primase, PRIM domain"/>
    <property type="match status" value="1"/>
</dbReference>
<dbReference type="InterPro" id="IPR014143">
    <property type="entry name" value="NHEJ_ligase_prk"/>
</dbReference>
<evidence type="ECO:0000313" key="24">
    <source>
        <dbReference type="EMBL" id="QPK12174.1"/>
    </source>
</evidence>
<dbReference type="GO" id="GO:0003677">
    <property type="term" value="F:DNA binding"/>
    <property type="evidence" value="ECO:0007669"/>
    <property type="project" value="UniProtKB-KW"/>
</dbReference>
<keyword evidence="7" id="KW-0479">Metal-binding</keyword>
<evidence type="ECO:0000256" key="10">
    <source>
        <dbReference type="ARBA" id="ARBA00022801"/>
    </source>
</evidence>
<dbReference type="GeneID" id="45960151"/>
<dbReference type="InterPro" id="IPR033651">
    <property type="entry name" value="PaeLigD_Pol-like"/>
</dbReference>
<keyword evidence="18" id="KW-0511">Multifunctional enzyme</keyword>
<feature type="domain" description="ATP-dependent DNA ligase family profile" evidence="22">
    <location>
        <begin position="339"/>
        <end position="432"/>
    </location>
</feature>
<dbReference type="NCBIfam" id="TIGR02778">
    <property type="entry name" value="ligD_pol"/>
    <property type="match status" value="1"/>
</dbReference>
<dbReference type="Pfam" id="PF21686">
    <property type="entry name" value="LigD_Prim-Pol"/>
    <property type="match status" value="1"/>
</dbReference>
<keyword evidence="10" id="KW-0378">Hydrolase</keyword>
<evidence type="ECO:0000256" key="6">
    <source>
        <dbReference type="ARBA" id="ARBA00022722"/>
    </source>
</evidence>
<keyword evidence="12" id="KW-0067">ATP-binding</keyword>
<evidence type="ECO:0000256" key="4">
    <source>
        <dbReference type="ARBA" id="ARBA00022679"/>
    </source>
</evidence>
<evidence type="ECO:0000256" key="14">
    <source>
        <dbReference type="ARBA" id="ARBA00023125"/>
    </source>
</evidence>
<dbReference type="EMBL" id="CP064934">
    <property type="protein sequence ID" value="QPK12174.1"/>
    <property type="molecule type" value="Genomic_DNA"/>
</dbReference>
<dbReference type="NCBIfam" id="TIGR02779">
    <property type="entry name" value="NHEJ_ligase_lig"/>
    <property type="match status" value="1"/>
</dbReference>
<dbReference type="GO" id="GO:0046872">
    <property type="term" value="F:metal ion binding"/>
    <property type="evidence" value="ECO:0007669"/>
    <property type="project" value="UniProtKB-KW"/>
</dbReference>
<keyword evidence="3 24" id="KW-0436">Ligase</keyword>
<feature type="compositionally biased region" description="Basic and acidic residues" evidence="21">
    <location>
        <begin position="11"/>
        <end position="27"/>
    </location>
</feature>
<dbReference type="Pfam" id="PF04679">
    <property type="entry name" value="DNA_ligase_A_C"/>
    <property type="match status" value="1"/>
</dbReference>
<dbReference type="PANTHER" id="PTHR42705:SF2">
    <property type="entry name" value="BIFUNCTIONAL NON-HOMOLOGOUS END JOINING PROTEIN LIGD"/>
    <property type="match status" value="1"/>
</dbReference>
<sequence length="882" mass="97484">MASDKLSSYRSKRDFQKTAEPSGERSLKQSNRRRFVIQKHDATRLHYDLRLELDGVFKSWAVTKGPSLDPHDKRLAVEVEDHPLDYGDFEGTIPKGQYGGGTVMLWDRGYWEPEGRKSPEQALSKGDFKFTLEGERLHGSFVLVRMRNDRERSKRTNWLLIKHHDEFSVDENGAAILEENVTSVASGRSMEMIAAGKGRKPKPFMVEGGKVQADAVWDSNHGLAAEERQSEASAGKRAGTATAVDLPDFIAPQLCEKVERPPGGDGWIHEIKFDGYRIQMRVLDGEVTLKTRKGLDWTTKYPEIAEAASGLPGCILDGEICALDEQGAPNFAALQAALSEGKTASLVYFAFDLLYDGGEDLRSKPLIERKRRLQELLTEAGNDPRIRYVEHFETGGDAVLRSACKLSLEGIISKQTDAPYQSGRTESWAKSKCRAGHEVVIGAYAKTNGRFRSLLAGVFRGDHFVYVGRVGTGYGAKKVETLLPKLKALETARSPFTGIGAPKKQAEVVWVKPELVAEIEFEGWTADGLVRQAAFKGLREDKPAREVEAEPPVRPAKADIAEPVPRAKQTPARRKGAKADVMGVLISNPDKPLWPDANGSEPVTKEELAGYYEAVGDWMIHHIKGRPCSIIRAPDGVGGEQFFQRHAMPGQSNLLDLVKVFGDKKPYLQIDRIEGLAAVAQIAAVELHPWNCEPGQPEVPGRLVFDLDPGPDVPFATVVAAAREMRDRLENLGLISFCKTTGGKGLHVVTPLAVNKRKPLSWPEAKAFAHDVCQQMARNNPDLYLIKMTKSLRGGRIFLDYLRNDRMATAVAPLSPRARPGATVSMPLTWTQVKSDLDPKRFTIRTVPALLSKSSAWKDYCEGQRPLEQAIKRLGRAGKHAA</sequence>
<accession>A0A192TJB4</accession>
<gene>
    <name evidence="24" type="primary">ligD</name>
    <name evidence="23" type="ORF">AMC81_PC00187</name>
    <name evidence="24" type="ORF">HER27_026185</name>
</gene>
<evidence type="ECO:0000256" key="19">
    <source>
        <dbReference type="ARBA" id="ARBA00029943"/>
    </source>
</evidence>
<evidence type="ECO:0000256" key="18">
    <source>
        <dbReference type="ARBA" id="ARBA00023268"/>
    </source>
</evidence>
<dbReference type="Pfam" id="PF13298">
    <property type="entry name" value="LigD_N"/>
    <property type="match status" value="1"/>
</dbReference>
<dbReference type="InterPro" id="IPR012310">
    <property type="entry name" value="DNA_ligase_ATP-dep_cent"/>
</dbReference>
<dbReference type="Gene3D" id="2.40.50.140">
    <property type="entry name" value="Nucleic acid-binding proteins"/>
    <property type="match status" value="1"/>
</dbReference>
<evidence type="ECO:0000256" key="21">
    <source>
        <dbReference type="SAM" id="MobiDB-lite"/>
    </source>
</evidence>
<dbReference type="NCBIfam" id="TIGR02777">
    <property type="entry name" value="LigD_PE_dom"/>
    <property type="match status" value="1"/>
</dbReference>
<dbReference type="Gene3D" id="3.30.470.30">
    <property type="entry name" value="DNA ligase/mRNA capping enzyme"/>
    <property type="match status" value="1"/>
</dbReference>
<evidence type="ECO:0000256" key="5">
    <source>
        <dbReference type="ARBA" id="ARBA00022695"/>
    </source>
</evidence>
<dbReference type="Proteomes" id="UP000078551">
    <property type="component" value="Plasmid pRphaN771c"/>
</dbReference>
<comment type="cofactor">
    <cofactor evidence="1">
        <name>Mn(2+)</name>
        <dbReference type="ChEBI" id="CHEBI:29035"/>
    </cofactor>
</comment>
<evidence type="ECO:0000256" key="17">
    <source>
        <dbReference type="ARBA" id="ARBA00023211"/>
    </source>
</evidence>
<keyword evidence="11" id="KW-0269">Exonuclease</keyword>
<evidence type="ECO:0000256" key="7">
    <source>
        <dbReference type="ARBA" id="ARBA00022723"/>
    </source>
</evidence>
<dbReference type="AlphaFoldDB" id="A0A192TJB4"/>
<evidence type="ECO:0000313" key="26">
    <source>
        <dbReference type="Proteomes" id="UP000540266"/>
    </source>
</evidence>
<evidence type="ECO:0000313" key="25">
    <source>
        <dbReference type="Proteomes" id="UP000078551"/>
    </source>
</evidence>
<dbReference type="RefSeq" id="WP_064826207.1">
    <property type="nucleotide sequence ID" value="NZ_CP013525.1"/>
</dbReference>
<keyword evidence="24" id="KW-0614">Plasmid</keyword>
<protein>
    <recommendedName>
        <fullName evidence="2">DNA ligase (ATP)</fullName>
        <ecNumber evidence="2">6.5.1.1</ecNumber>
    </recommendedName>
    <alternativeName>
        <fullName evidence="19">NHEJ DNA polymerase</fullName>
    </alternativeName>
</protein>
<keyword evidence="17" id="KW-0464">Manganese</keyword>
<dbReference type="CDD" id="cd04862">
    <property type="entry name" value="PaeLigD_Pol_like"/>
    <property type="match status" value="1"/>
</dbReference>
<dbReference type="CDD" id="cd07971">
    <property type="entry name" value="OBF_DNA_ligase_LigD"/>
    <property type="match status" value="1"/>
</dbReference>
<dbReference type="GO" id="GO:0003887">
    <property type="term" value="F:DNA-directed DNA polymerase activity"/>
    <property type="evidence" value="ECO:0007669"/>
    <property type="project" value="UniProtKB-KW"/>
</dbReference>
<evidence type="ECO:0000256" key="15">
    <source>
        <dbReference type="ARBA" id="ARBA00023172"/>
    </source>
</evidence>
<keyword evidence="13" id="KW-0239">DNA-directed DNA polymerase</keyword>
<reference evidence="23 25" key="1">
    <citation type="submission" date="2015-11" db="EMBL/GenBank/DDBJ databases">
        <title>The limits of bacterial species coexistence and the symbiotic plasmid transference in sympatric Rhizobium populations.</title>
        <authorList>
            <person name="Perez-Carrascal O.M."/>
            <person name="VanInsberghe D."/>
            <person name="Juarez S."/>
            <person name="Polz M.F."/>
            <person name="Vinuesa P."/>
            <person name="Gonzalez V."/>
        </authorList>
    </citation>
    <scope>NUCLEOTIDE SEQUENCE [LARGE SCALE GENOMIC DNA]</scope>
    <source>
        <strain evidence="23 25">N771</strain>
        <plasmid evidence="23 25">pRphaN771c</plasmid>
    </source>
</reference>
<feature type="region of interest" description="Disordered" evidence="21">
    <location>
        <begin position="1"/>
        <end position="32"/>
    </location>
</feature>
<evidence type="ECO:0000256" key="9">
    <source>
        <dbReference type="ARBA" id="ARBA00022763"/>
    </source>
</evidence>
<dbReference type="NCBIfam" id="NF004628">
    <property type="entry name" value="PRK05972.1"/>
    <property type="match status" value="1"/>
</dbReference>
<evidence type="ECO:0000256" key="16">
    <source>
        <dbReference type="ARBA" id="ARBA00023204"/>
    </source>
</evidence>
<evidence type="ECO:0000313" key="23">
    <source>
        <dbReference type="EMBL" id="ANL87662.1"/>
    </source>
</evidence>
<dbReference type="InterPro" id="IPR014146">
    <property type="entry name" value="LigD_ligase_dom"/>
</dbReference>
<dbReference type="InterPro" id="IPR014145">
    <property type="entry name" value="LigD_pol_dom"/>
</dbReference>
<dbReference type="EC" id="6.5.1.1" evidence="2"/>
<proteinExistence type="predicted"/>
<organism evidence="24 26">
    <name type="scientific">Rhizobium phaseoli</name>
    <dbReference type="NCBI Taxonomy" id="396"/>
    <lineage>
        <taxon>Bacteria</taxon>
        <taxon>Pseudomonadati</taxon>
        <taxon>Pseudomonadota</taxon>
        <taxon>Alphaproteobacteria</taxon>
        <taxon>Hyphomicrobiales</taxon>
        <taxon>Rhizobiaceae</taxon>
        <taxon>Rhizobium/Agrobacterium group</taxon>
        <taxon>Rhizobium</taxon>
    </lineage>
</organism>
<evidence type="ECO:0000259" key="22">
    <source>
        <dbReference type="PROSITE" id="PS50160"/>
    </source>
</evidence>
<evidence type="ECO:0000256" key="12">
    <source>
        <dbReference type="ARBA" id="ARBA00022840"/>
    </source>
</evidence>
<dbReference type="GO" id="GO:0006310">
    <property type="term" value="P:DNA recombination"/>
    <property type="evidence" value="ECO:0007669"/>
    <property type="project" value="UniProtKB-KW"/>
</dbReference>
<evidence type="ECO:0000256" key="20">
    <source>
        <dbReference type="ARBA" id="ARBA00034003"/>
    </source>
</evidence>
<dbReference type="NCBIfam" id="TIGR02776">
    <property type="entry name" value="NHEJ_ligase_prk"/>
    <property type="match status" value="1"/>
</dbReference>
<dbReference type="Pfam" id="PF01068">
    <property type="entry name" value="DNA_ligase_A_M"/>
    <property type="match status" value="1"/>
</dbReference>
<dbReference type="GO" id="GO:0006281">
    <property type="term" value="P:DNA repair"/>
    <property type="evidence" value="ECO:0007669"/>
    <property type="project" value="UniProtKB-KW"/>
</dbReference>
<dbReference type="InterPro" id="IPR012309">
    <property type="entry name" value="DNA_ligase_ATP-dep_C"/>
</dbReference>
<evidence type="ECO:0000256" key="11">
    <source>
        <dbReference type="ARBA" id="ARBA00022839"/>
    </source>
</evidence>
<dbReference type="GO" id="GO:0004527">
    <property type="term" value="F:exonuclease activity"/>
    <property type="evidence" value="ECO:0007669"/>
    <property type="project" value="UniProtKB-KW"/>
</dbReference>
<evidence type="ECO:0000256" key="8">
    <source>
        <dbReference type="ARBA" id="ARBA00022741"/>
    </source>
</evidence>
<keyword evidence="15" id="KW-0233">DNA recombination</keyword>
<dbReference type="GO" id="GO:0005524">
    <property type="term" value="F:ATP binding"/>
    <property type="evidence" value="ECO:0007669"/>
    <property type="project" value="UniProtKB-KW"/>
</dbReference>
<keyword evidence="8" id="KW-0547">Nucleotide-binding</keyword>
<dbReference type="InterPro" id="IPR012340">
    <property type="entry name" value="NA-bd_OB-fold"/>
</dbReference>
<reference evidence="24 26" key="2">
    <citation type="submission" date="2020-11" db="EMBL/GenBank/DDBJ databases">
        <title>Indigenous Rhizobia Nodulating Common beans in Western Kenya.</title>
        <authorList>
            <person name="Wekesa C.S."/>
            <person name="Oelmueller R."/>
            <person name="Furch A.C."/>
        </authorList>
    </citation>
    <scope>NUCLEOTIDE SEQUENCE [LARGE SCALE GENOMIC DNA]</scope>
    <source>
        <strain evidence="26">BS3</strain>
        <strain evidence="24">S3</strain>
        <plasmid evidence="24 26">pBS3c</plasmid>
    </source>
</reference>
<keyword evidence="25" id="KW-1185">Reference proteome</keyword>